<dbReference type="EMBL" id="CADCWC010000503">
    <property type="protein sequence ID" value="CAA9556568.1"/>
    <property type="molecule type" value="Genomic_DNA"/>
</dbReference>
<proteinExistence type="predicted"/>
<protein>
    <submittedName>
        <fullName evidence="2">Translation elongation factor Tu</fullName>
    </submittedName>
</protein>
<dbReference type="GO" id="GO:0003746">
    <property type="term" value="F:translation elongation factor activity"/>
    <property type="evidence" value="ECO:0007669"/>
    <property type="project" value="UniProtKB-KW"/>
</dbReference>
<feature type="compositionally biased region" description="Basic residues" evidence="1">
    <location>
        <begin position="7"/>
        <end position="19"/>
    </location>
</feature>
<feature type="non-terminal residue" evidence="2">
    <location>
        <position position="1"/>
    </location>
</feature>
<feature type="compositionally biased region" description="Basic and acidic residues" evidence="1">
    <location>
        <begin position="131"/>
        <end position="164"/>
    </location>
</feature>
<feature type="region of interest" description="Disordered" evidence="1">
    <location>
        <begin position="1"/>
        <end position="179"/>
    </location>
</feature>
<organism evidence="2">
    <name type="scientific">uncultured Thermoleophilia bacterium</name>
    <dbReference type="NCBI Taxonomy" id="1497501"/>
    <lineage>
        <taxon>Bacteria</taxon>
        <taxon>Bacillati</taxon>
        <taxon>Actinomycetota</taxon>
        <taxon>Thermoleophilia</taxon>
        <taxon>environmental samples</taxon>
    </lineage>
</organism>
<feature type="compositionally biased region" description="Basic residues" evidence="1">
    <location>
        <begin position="53"/>
        <end position="74"/>
    </location>
</feature>
<gene>
    <name evidence="2" type="ORF">AVDCRST_MAG79-3135</name>
</gene>
<feature type="compositionally biased region" description="Basic residues" evidence="1">
    <location>
        <begin position="118"/>
        <end position="130"/>
    </location>
</feature>
<sequence length="179" mass="20767">GRLLDHRPRHGRDRPHRAGRRQDGRDGGDRRHPRHDVDRRDRRRDVPQDPRPGRGRRQRRLPPARHEARGHRARAGPLQAGLDQPAHEVQGRGLRPQEGGGRPPHAVLHRLPAAVLLPHHRRDRRRPSPRGRRDGHAGRQRDDGHRAHPADRHGRGPALRDPRGRPHRRLRRRDRDPGV</sequence>
<reference evidence="2" key="1">
    <citation type="submission" date="2020-02" db="EMBL/GenBank/DDBJ databases">
        <authorList>
            <person name="Meier V. D."/>
        </authorList>
    </citation>
    <scope>NUCLEOTIDE SEQUENCE</scope>
    <source>
        <strain evidence="2">AVDCRST_MAG79</strain>
    </source>
</reference>
<dbReference type="AlphaFoldDB" id="A0A6J4US16"/>
<evidence type="ECO:0000256" key="1">
    <source>
        <dbReference type="SAM" id="MobiDB-lite"/>
    </source>
</evidence>
<keyword evidence="2" id="KW-0251">Elongation factor</keyword>
<name>A0A6J4US16_9ACTN</name>
<accession>A0A6J4US16</accession>
<feature type="non-terminal residue" evidence="2">
    <location>
        <position position="179"/>
    </location>
</feature>
<evidence type="ECO:0000313" key="2">
    <source>
        <dbReference type="EMBL" id="CAA9556568.1"/>
    </source>
</evidence>
<keyword evidence="2" id="KW-0648">Protein biosynthesis</keyword>
<feature type="compositionally biased region" description="Basic and acidic residues" evidence="1">
    <location>
        <begin position="20"/>
        <end position="52"/>
    </location>
</feature>